<organism evidence="2 3">
    <name type="scientific">Ficus carica</name>
    <name type="common">Common fig</name>
    <dbReference type="NCBI Taxonomy" id="3494"/>
    <lineage>
        <taxon>Eukaryota</taxon>
        <taxon>Viridiplantae</taxon>
        <taxon>Streptophyta</taxon>
        <taxon>Embryophyta</taxon>
        <taxon>Tracheophyta</taxon>
        <taxon>Spermatophyta</taxon>
        <taxon>Magnoliopsida</taxon>
        <taxon>eudicotyledons</taxon>
        <taxon>Gunneridae</taxon>
        <taxon>Pentapetalae</taxon>
        <taxon>rosids</taxon>
        <taxon>fabids</taxon>
        <taxon>Rosales</taxon>
        <taxon>Moraceae</taxon>
        <taxon>Ficeae</taxon>
        <taxon>Ficus</taxon>
    </lineage>
</organism>
<name>A0AA88AAR9_FICCA</name>
<feature type="compositionally biased region" description="Gly residues" evidence="1">
    <location>
        <begin position="72"/>
        <end position="94"/>
    </location>
</feature>
<reference evidence="2" key="1">
    <citation type="submission" date="2023-07" db="EMBL/GenBank/DDBJ databases">
        <title>draft genome sequence of fig (Ficus carica).</title>
        <authorList>
            <person name="Takahashi T."/>
            <person name="Nishimura K."/>
        </authorList>
    </citation>
    <scope>NUCLEOTIDE SEQUENCE</scope>
</reference>
<feature type="region of interest" description="Disordered" evidence="1">
    <location>
        <begin position="1"/>
        <end position="94"/>
    </location>
</feature>
<protein>
    <submittedName>
        <fullName evidence="2">Uncharacterized protein</fullName>
    </submittedName>
</protein>
<proteinExistence type="predicted"/>
<feature type="compositionally biased region" description="Gly residues" evidence="1">
    <location>
        <begin position="39"/>
        <end position="62"/>
    </location>
</feature>
<comment type="caution">
    <text evidence="2">The sequence shown here is derived from an EMBL/GenBank/DDBJ whole genome shotgun (WGS) entry which is preliminary data.</text>
</comment>
<evidence type="ECO:0000256" key="1">
    <source>
        <dbReference type="SAM" id="MobiDB-lite"/>
    </source>
</evidence>
<dbReference type="AlphaFoldDB" id="A0AA88AAR9"/>
<sequence length="94" mass="9057">MEWGPAGGVVANVGGSQATLGRSPASEKIRVEWEEREGGWGGSRQGGGALGVPGAGDRWGAGGRERGEVREGGPGVAGDGVGVSDGGKVAGDGG</sequence>
<dbReference type="Proteomes" id="UP001187192">
    <property type="component" value="Unassembled WGS sequence"/>
</dbReference>
<dbReference type="EMBL" id="BTGU01000011">
    <property type="protein sequence ID" value="GMN40411.1"/>
    <property type="molecule type" value="Genomic_DNA"/>
</dbReference>
<evidence type="ECO:0000313" key="3">
    <source>
        <dbReference type="Proteomes" id="UP001187192"/>
    </source>
</evidence>
<evidence type="ECO:0000313" key="2">
    <source>
        <dbReference type="EMBL" id="GMN40411.1"/>
    </source>
</evidence>
<accession>A0AA88AAR9</accession>
<feature type="compositionally biased region" description="Low complexity" evidence="1">
    <location>
        <begin position="8"/>
        <end position="18"/>
    </location>
</feature>
<feature type="compositionally biased region" description="Basic and acidic residues" evidence="1">
    <location>
        <begin position="25"/>
        <end position="38"/>
    </location>
</feature>
<keyword evidence="3" id="KW-1185">Reference proteome</keyword>
<gene>
    <name evidence="2" type="ORF">TIFTF001_009642</name>
</gene>